<proteinExistence type="predicted"/>
<dbReference type="EMBL" id="UHJL01000003">
    <property type="protein sequence ID" value="SUQ24649.1"/>
    <property type="molecule type" value="Genomic_DNA"/>
</dbReference>
<dbReference type="PROSITE" id="PS51257">
    <property type="entry name" value="PROKAR_LIPOPROTEIN"/>
    <property type="match status" value="1"/>
</dbReference>
<dbReference type="Proteomes" id="UP000255423">
    <property type="component" value="Unassembled WGS sequence"/>
</dbReference>
<keyword evidence="1" id="KW-0732">Signal</keyword>
<sequence length="162" mass="17531">MGRKVKYCLLLILSLLFVGCMSASIAVRVADGRDDYSIYCDGKLACATSDNCVVKTMTNDDHVYLQVRKNGVIYGGVNVYREGDTSSSGSALSGWNPPSTSGQGLQVLGDVLTTFPLYTITYFALTPSKHSGVYGTFPKEVVLNVGPKDSSLVNYPWDQPIK</sequence>
<evidence type="ECO:0000313" key="3">
    <source>
        <dbReference type="Proteomes" id="UP000255423"/>
    </source>
</evidence>
<evidence type="ECO:0000256" key="1">
    <source>
        <dbReference type="SAM" id="SignalP"/>
    </source>
</evidence>
<feature type="chain" id="PRO_5016673421" description="Lipoprotein" evidence="1">
    <location>
        <begin position="24"/>
        <end position="162"/>
    </location>
</feature>
<dbReference type="AlphaFoldDB" id="A0A380S602"/>
<feature type="signal peptide" evidence="1">
    <location>
        <begin position="1"/>
        <end position="23"/>
    </location>
</feature>
<reference evidence="2 3" key="1">
    <citation type="submission" date="2017-08" db="EMBL/GenBank/DDBJ databases">
        <authorList>
            <person name="de Groot N.N."/>
        </authorList>
    </citation>
    <scope>NUCLEOTIDE SEQUENCE [LARGE SCALE GENOMIC DNA]</scope>
    <source>
        <strain evidence="2 3">HM2</strain>
    </source>
</reference>
<evidence type="ECO:0008006" key="4">
    <source>
        <dbReference type="Google" id="ProtNLM"/>
    </source>
</evidence>
<evidence type="ECO:0000313" key="2">
    <source>
        <dbReference type="EMBL" id="SUQ24649.1"/>
    </source>
</evidence>
<protein>
    <recommendedName>
        <fullName evidence="4">Lipoprotein</fullName>
    </recommendedName>
</protein>
<organism evidence="2 3">
    <name type="scientific">Fibrobacter succinogenes</name>
    <name type="common">Bacteroides succinogenes</name>
    <dbReference type="NCBI Taxonomy" id="833"/>
    <lineage>
        <taxon>Bacteria</taxon>
        <taxon>Pseudomonadati</taxon>
        <taxon>Fibrobacterota</taxon>
        <taxon>Fibrobacteria</taxon>
        <taxon>Fibrobacterales</taxon>
        <taxon>Fibrobacteraceae</taxon>
        <taxon>Fibrobacter</taxon>
    </lineage>
</organism>
<name>A0A380S602_FIBSU</name>
<gene>
    <name evidence="2" type="ORF">SAMN05661053_2061</name>
</gene>
<accession>A0A380S602</accession>